<evidence type="ECO:0000256" key="5">
    <source>
        <dbReference type="ARBA" id="ARBA00022694"/>
    </source>
</evidence>
<keyword evidence="9" id="KW-0378">Hydrolase</keyword>
<keyword evidence="13" id="KW-1185">Reference proteome</keyword>
<evidence type="ECO:0000256" key="9">
    <source>
        <dbReference type="ARBA" id="ARBA00022801"/>
    </source>
</evidence>
<evidence type="ECO:0000313" key="13">
    <source>
        <dbReference type="Proteomes" id="UP001295684"/>
    </source>
</evidence>
<keyword evidence="6" id="KW-0540">Nuclease</keyword>
<dbReference type="SUPFAM" id="SSF56281">
    <property type="entry name" value="Metallo-hydrolase/oxidoreductase"/>
    <property type="match status" value="2"/>
</dbReference>
<keyword evidence="8" id="KW-0255">Endonuclease</keyword>
<dbReference type="Proteomes" id="UP001295684">
    <property type="component" value="Unassembled WGS sequence"/>
</dbReference>
<feature type="domain" description="tRNase Z endonuclease" evidence="11">
    <location>
        <begin position="13"/>
        <end position="55"/>
    </location>
</feature>
<evidence type="ECO:0000313" key="12">
    <source>
        <dbReference type="EMBL" id="CAI2384760.1"/>
    </source>
</evidence>
<gene>
    <name evidence="12" type="ORF">ECRASSUSDP1_LOCUS26295</name>
</gene>
<evidence type="ECO:0000256" key="3">
    <source>
        <dbReference type="ARBA" id="ARBA00007823"/>
    </source>
</evidence>
<dbReference type="InterPro" id="IPR036866">
    <property type="entry name" value="RibonucZ/Hydroxyglut_hydro"/>
</dbReference>
<evidence type="ECO:0000256" key="2">
    <source>
        <dbReference type="ARBA" id="ARBA00001947"/>
    </source>
</evidence>
<dbReference type="InterPro" id="IPR027794">
    <property type="entry name" value="tRNase_Z_dom"/>
</dbReference>
<dbReference type="GO" id="GO:0042781">
    <property type="term" value="F:3'-tRNA processing endoribonuclease activity"/>
    <property type="evidence" value="ECO:0007669"/>
    <property type="project" value="UniProtKB-EC"/>
</dbReference>
<dbReference type="PANTHER" id="PTHR12553:SF49">
    <property type="entry name" value="ZINC PHOSPHODIESTERASE ELAC PROTEIN 2"/>
    <property type="match status" value="1"/>
</dbReference>
<evidence type="ECO:0000256" key="1">
    <source>
        <dbReference type="ARBA" id="ARBA00000402"/>
    </source>
</evidence>
<comment type="cofactor">
    <cofactor evidence="2">
        <name>Zn(2+)</name>
        <dbReference type="ChEBI" id="CHEBI:29105"/>
    </cofactor>
</comment>
<comment type="caution">
    <text evidence="12">The sequence shown here is derived from an EMBL/GenBank/DDBJ whole genome shotgun (WGS) entry which is preliminary data.</text>
</comment>
<evidence type="ECO:0000256" key="8">
    <source>
        <dbReference type="ARBA" id="ARBA00022759"/>
    </source>
</evidence>
<dbReference type="GO" id="GO:0046872">
    <property type="term" value="F:metal ion binding"/>
    <property type="evidence" value="ECO:0007669"/>
    <property type="project" value="UniProtKB-KW"/>
</dbReference>
<dbReference type="PANTHER" id="PTHR12553">
    <property type="entry name" value="ZINC PHOSPHODIESTERASE ELAC PROTEIN 2"/>
    <property type="match status" value="1"/>
</dbReference>
<dbReference type="EC" id="3.1.26.11" evidence="4"/>
<dbReference type="Gene3D" id="3.60.15.10">
    <property type="entry name" value="Ribonuclease Z/Hydroxyacylglutathione hydrolase-like"/>
    <property type="match status" value="2"/>
</dbReference>
<proteinExistence type="inferred from homology"/>
<keyword evidence="5" id="KW-0819">tRNA processing</keyword>
<evidence type="ECO:0000256" key="6">
    <source>
        <dbReference type="ARBA" id="ARBA00022722"/>
    </source>
</evidence>
<evidence type="ECO:0000256" key="10">
    <source>
        <dbReference type="ARBA" id="ARBA00022833"/>
    </source>
</evidence>
<protein>
    <recommendedName>
        <fullName evidence="4">ribonuclease Z</fullName>
        <ecNumber evidence="4">3.1.26.11</ecNumber>
    </recommendedName>
</protein>
<dbReference type="GO" id="GO:0005739">
    <property type="term" value="C:mitochondrion"/>
    <property type="evidence" value="ECO:0007669"/>
    <property type="project" value="TreeGrafter"/>
</dbReference>
<sequence>MKYGLRVLHNNQRDLSTCVYLHSGETLYMFNLGDGIQRIASQAKMKFGRVRGIFIPSLLPNNFLGLPGFYLTTRDGMKASESGFRFSIYGPEGFSKKLKDVRYITGTFAGCGEIFEHIEEIKEDMETDEEDIELRTKVSKKNYFEDDEVRVEITSNVGNDGEEFLSYIVIPTQKRGKFIPQEAKKLGCNPKLHFKKLSQGEDVTLENGTVIYSSQVVEKSLPSESFIINFVPDSSYIDSVVSNPKYEEYFEGNISENTSLAIVYHSTESFEIFNNEKYLEFMKKFGPGVKHVIDCRDLNAERIVRYKAMNLSLKYHTICSRLYPLAAFNLIDFYKANYHKVEDSLKEFDVIMAESGLRVELYPAKSAGVFYDDVIKPEHMEDEEEKKITEGILTQNEETKANSEFLKDLDIDAIIPEKKFKNEPEILFCGTISMKPTGSRCASCIYLNIPGDKGSETEEEKYRTTPRDKFDSNYGILLDCSEASYGQLYDHFQDINILNQILVNLRVVWITHMHGDHCMGISKIFHERALAIQKLFSAEDIEKNQDEFTIYACVPYFLENLIKDIPFVKVIPTSKLNPETEKYYFNDDPFEVNECKPKNVEGCVQKSYEECLQNIQQMEDNFDEDTRQFYQVLNSKLGIKRIYGVEAFHCYEAYGCVVEAEDWRILYSGDTMPNQNYLNYGQGITLLIHEATLENGLEDDAKKKNHTTTGQAITVGTSINAWRVCLTHFSPRYVKVSEITQEHFDNKVMSAMDHLRLKLSDFEWAYRTLELYKPFEDL</sequence>
<name>A0AAD1Y5N3_EUPCR</name>
<keyword evidence="7" id="KW-0479">Metal-binding</keyword>
<dbReference type="EMBL" id="CAMPGE010027101">
    <property type="protein sequence ID" value="CAI2384760.1"/>
    <property type="molecule type" value="Genomic_DNA"/>
</dbReference>
<dbReference type="AlphaFoldDB" id="A0AAD1Y5N3"/>
<comment type="similarity">
    <text evidence="3">Belongs to the RNase Z family.</text>
</comment>
<dbReference type="InterPro" id="IPR047151">
    <property type="entry name" value="RNZ2-like"/>
</dbReference>
<keyword evidence="10" id="KW-0862">Zinc</keyword>
<organism evidence="12 13">
    <name type="scientific">Euplotes crassus</name>
    <dbReference type="NCBI Taxonomy" id="5936"/>
    <lineage>
        <taxon>Eukaryota</taxon>
        <taxon>Sar</taxon>
        <taxon>Alveolata</taxon>
        <taxon>Ciliophora</taxon>
        <taxon>Intramacronucleata</taxon>
        <taxon>Spirotrichea</taxon>
        <taxon>Hypotrichia</taxon>
        <taxon>Euplotida</taxon>
        <taxon>Euplotidae</taxon>
        <taxon>Moneuplotes</taxon>
    </lineage>
</organism>
<evidence type="ECO:0000259" key="11">
    <source>
        <dbReference type="Pfam" id="PF13691"/>
    </source>
</evidence>
<comment type="catalytic activity">
    <reaction evidence="1">
        <text>Endonucleolytic cleavage of RNA, removing extra 3' nucleotides from tRNA precursor, generating 3' termini of tRNAs. A 3'-hydroxy group is left at the tRNA terminus and a 5'-phosphoryl group is left at the trailer molecule.</text>
        <dbReference type="EC" id="3.1.26.11"/>
    </reaction>
</comment>
<dbReference type="GO" id="GO:1990180">
    <property type="term" value="P:mitochondrial tRNA 3'-end processing"/>
    <property type="evidence" value="ECO:0007669"/>
    <property type="project" value="TreeGrafter"/>
</dbReference>
<reference evidence="12" key="1">
    <citation type="submission" date="2023-07" db="EMBL/GenBank/DDBJ databases">
        <authorList>
            <consortium name="AG Swart"/>
            <person name="Singh M."/>
            <person name="Singh A."/>
            <person name="Seah K."/>
            <person name="Emmerich C."/>
        </authorList>
    </citation>
    <scope>NUCLEOTIDE SEQUENCE</scope>
    <source>
        <strain evidence="12">DP1</strain>
    </source>
</reference>
<evidence type="ECO:0000256" key="4">
    <source>
        <dbReference type="ARBA" id="ARBA00012477"/>
    </source>
</evidence>
<evidence type="ECO:0000256" key="7">
    <source>
        <dbReference type="ARBA" id="ARBA00022723"/>
    </source>
</evidence>
<dbReference type="Pfam" id="PF13691">
    <property type="entry name" value="Lactamase_B_4"/>
    <property type="match status" value="1"/>
</dbReference>
<accession>A0AAD1Y5N3</accession>